<dbReference type="NCBIfam" id="TIGR01258">
    <property type="entry name" value="pgm_1"/>
    <property type="match status" value="1"/>
</dbReference>
<feature type="binding site" evidence="6">
    <location>
        <position position="62"/>
    </location>
    <ligand>
        <name>substrate</name>
    </ligand>
</feature>
<evidence type="ECO:0000256" key="5">
    <source>
        <dbReference type="PIRSR" id="PIRSR613078-1"/>
    </source>
</evidence>
<feature type="binding site" evidence="6">
    <location>
        <begin position="89"/>
        <end position="92"/>
    </location>
    <ligand>
        <name>substrate</name>
    </ligand>
</feature>
<dbReference type="PROSITE" id="PS00175">
    <property type="entry name" value="PG_MUTASE"/>
    <property type="match status" value="1"/>
</dbReference>
<evidence type="ECO:0000313" key="10">
    <source>
        <dbReference type="Proteomes" id="UP001162131"/>
    </source>
</evidence>
<comment type="similarity">
    <text evidence="2 8">Belongs to the phosphoglycerate mutase family. BPG-dependent PGAM subfamily.</text>
</comment>
<keyword evidence="10" id="KW-1185">Reference proteome</keyword>
<dbReference type="EC" id="5.4.2.11" evidence="8"/>
<dbReference type="FunFam" id="3.40.50.1240:FF:000003">
    <property type="entry name" value="2,3-bisphosphoglycerate-dependent phosphoglycerate mutase"/>
    <property type="match status" value="1"/>
</dbReference>
<feature type="binding site" evidence="6">
    <location>
        <begin position="23"/>
        <end position="24"/>
    </location>
    <ligand>
        <name>substrate</name>
    </ligand>
</feature>
<name>A0AAU9JW87_9CILI</name>
<feature type="active site" description="Proton donor/acceptor" evidence="5">
    <location>
        <position position="89"/>
    </location>
</feature>
<evidence type="ECO:0000256" key="6">
    <source>
        <dbReference type="PIRSR" id="PIRSR613078-2"/>
    </source>
</evidence>
<sequence>MATYRLVLVRHGESTWNKENRFTGWTDVPLTQHGIDEAREGGEMLRRQGLTFDVVHTSVLKRAIQTMNIALSEIDQEYLPVHKHWRLNERHYGGLQGLNKSETAALHGEEQVLIWRRSYDIPPPSLEESDERHPGNDKRYGKLPKDCLPRTECLKDCIQRVLPYWYDAIAPDILSGKNVLIVAHGNSLRGLVKHLDNMSEEDILKLNIPTGIPLVYELNERLQPIRHYYLADEEEVRRRIEAVANQGKAK</sequence>
<feature type="active site" description="Tele-phosphohistidine intermediate" evidence="5">
    <location>
        <position position="11"/>
    </location>
</feature>
<dbReference type="GO" id="GO:0004619">
    <property type="term" value="F:phosphoglycerate mutase activity"/>
    <property type="evidence" value="ECO:0007669"/>
    <property type="project" value="UniProtKB-EC"/>
</dbReference>
<dbReference type="InterPro" id="IPR013078">
    <property type="entry name" value="His_Pase_superF_clade-1"/>
</dbReference>
<organism evidence="9 10">
    <name type="scientific">Blepharisma stoltei</name>
    <dbReference type="NCBI Taxonomy" id="1481888"/>
    <lineage>
        <taxon>Eukaryota</taxon>
        <taxon>Sar</taxon>
        <taxon>Alveolata</taxon>
        <taxon>Ciliophora</taxon>
        <taxon>Postciliodesmatophora</taxon>
        <taxon>Heterotrichea</taxon>
        <taxon>Heterotrichida</taxon>
        <taxon>Blepharismidae</taxon>
        <taxon>Blepharisma</taxon>
    </lineage>
</organism>
<dbReference type="InterPro" id="IPR005952">
    <property type="entry name" value="Phosphogly_mut1"/>
</dbReference>
<evidence type="ECO:0000256" key="7">
    <source>
        <dbReference type="PIRSR" id="PIRSR613078-3"/>
    </source>
</evidence>
<dbReference type="CDD" id="cd07067">
    <property type="entry name" value="HP_PGM_like"/>
    <property type="match status" value="1"/>
</dbReference>
<dbReference type="PIRSF" id="PIRSF000709">
    <property type="entry name" value="6PFK_2-Ptase"/>
    <property type="match status" value="1"/>
</dbReference>
<feature type="binding site" evidence="6">
    <location>
        <position position="100"/>
    </location>
    <ligand>
        <name>substrate</name>
    </ligand>
</feature>
<keyword evidence="3 8" id="KW-0324">Glycolysis</keyword>
<dbReference type="InterPro" id="IPR029033">
    <property type="entry name" value="His_PPase_superfam"/>
</dbReference>
<gene>
    <name evidence="9" type="ORF">BSTOLATCC_MIC48173</name>
</gene>
<feature type="binding site" evidence="6">
    <location>
        <begin position="185"/>
        <end position="186"/>
    </location>
    <ligand>
        <name>substrate</name>
    </ligand>
</feature>
<dbReference type="SMART" id="SM00855">
    <property type="entry name" value="PGAM"/>
    <property type="match status" value="1"/>
</dbReference>
<protein>
    <recommendedName>
        <fullName evidence="8">Phosphoglycerate mutase</fullName>
        <ecNumber evidence="8">5.4.2.11</ecNumber>
    </recommendedName>
</protein>
<evidence type="ECO:0000256" key="4">
    <source>
        <dbReference type="ARBA" id="ARBA00023235"/>
    </source>
</evidence>
<dbReference type="AlphaFoldDB" id="A0AAU9JW87"/>
<dbReference type="Gene3D" id="3.40.50.1240">
    <property type="entry name" value="Phosphoglycerate mutase-like"/>
    <property type="match status" value="1"/>
</dbReference>
<dbReference type="NCBIfam" id="NF010713">
    <property type="entry name" value="PRK14115.1"/>
    <property type="match status" value="1"/>
</dbReference>
<dbReference type="InterPro" id="IPR001345">
    <property type="entry name" value="PG/BPGM_mutase_AS"/>
</dbReference>
<dbReference type="Pfam" id="PF00300">
    <property type="entry name" value="His_Phos_1"/>
    <property type="match status" value="1"/>
</dbReference>
<feature type="site" description="Transition state stabilizer" evidence="7">
    <location>
        <position position="184"/>
    </location>
</feature>
<evidence type="ECO:0000313" key="9">
    <source>
        <dbReference type="EMBL" id="CAG9329349.1"/>
    </source>
</evidence>
<evidence type="ECO:0000256" key="3">
    <source>
        <dbReference type="ARBA" id="ARBA00023152"/>
    </source>
</evidence>
<dbReference type="GO" id="GO:0006096">
    <property type="term" value="P:glycolytic process"/>
    <property type="evidence" value="ECO:0007669"/>
    <property type="project" value="UniProtKB-KW"/>
</dbReference>
<feature type="binding site" evidence="6">
    <location>
        <begin position="10"/>
        <end position="17"/>
    </location>
    <ligand>
        <name>substrate</name>
    </ligand>
</feature>
<proteinExistence type="inferred from homology"/>
<reference evidence="9" key="1">
    <citation type="submission" date="2021-09" db="EMBL/GenBank/DDBJ databases">
        <authorList>
            <consortium name="AG Swart"/>
            <person name="Singh M."/>
            <person name="Singh A."/>
            <person name="Seah K."/>
            <person name="Emmerich C."/>
        </authorList>
    </citation>
    <scope>NUCLEOTIDE SEQUENCE</scope>
    <source>
        <strain evidence="9">ATCC30299</strain>
    </source>
</reference>
<dbReference type="HAMAP" id="MF_01039">
    <property type="entry name" value="PGAM_GpmA"/>
    <property type="match status" value="1"/>
</dbReference>
<comment type="catalytic activity">
    <reaction evidence="1 8">
        <text>(2R)-2-phosphoglycerate = (2R)-3-phosphoglycerate</text>
        <dbReference type="Rhea" id="RHEA:15901"/>
        <dbReference type="ChEBI" id="CHEBI:58272"/>
        <dbReference type="ChEBI" id="CHEBI:58289"/>
        <dbReference type="EC" id="5.4.2.11"/>
    </reaction>
</comment>
<dbReference type="PANTHER" id="PTHR11931">
    <property type="entry name" value="PHOSPHOGLYCERATE MUTASE"/>
    <property type="match status" value="1"/>
</dbReference>
<comment type="caution">
    <text evidence="9">The sequence shown here is derived from an EMBL/GenBank/DDBJ whole genome shotgun (WGS) entry which is preliminary data.</text>
</comment>
<evidence type="ECO:0000256" key="1">
    <source>
        <dbReference type="ARBA" id="ARBA00000380"/>
    </source>
</evidence>
<dbReference type="Proteomes" id="UP001162131">
    <property type="component" value="Unassembled WGS sequence"/>
</dbReference>
<feature type="binding site" evidence="6">
    <location>
        <begin position="116"/>
        <end position="117"/>
    </location>
    <ligand>
        <name>substrate</name>
    </ligand>
</feature>
<dbReference type="EMBL" id="CAJZBQ010000047">
    <property type="protein sequence ID" value="CAG9329349.1"/>
    <property type="molecule type" value="Genomic_DNA"/>
</dbReference>
<accession>A0AAU9JW87</accession>
<evidence type="ECO:0000256" key="8">
    <source>
        <dbReference type="RuleBase" id="RU004511"/>
    </source>
</evidence>
<dbReference type="SUPFAM" id="SSF53254">
    <property type="entry name" value="Phosphoglycerate mutase-like"/>
    <property type="match status" value="1"/>
</dbReference>
<evidence type="ECO:0000256" key="2">
    <source>
        <dbReference type="ARBA" id="ARBA00006717"/>
    </source>
</evidence>
<keyword evidence="4 8" id="KW-0413">Isomerase</keyword>